<evidence type="ECO:0000313" key="2">
    <source>
        <dbReference type="EMBL" id="KFK32194.1"/>
    </source>
</evidence>
<organism evidence="2 3">
    <name type="scientific">Arabis alpina</name>
    <name type="common">Alpine rock-cress</name>
    <dbReference type="NCBI Taxonomy" id="50452"/>
    <lineage>
        <taxon>Eukaryota</taxon>
        <taxon>Viridiplantae</taxon>
        <taxon>Streptophyta</taxon>
        <taxon>Embryophyta</taxon>
        <taxon>Tracheophyta</taxon>
        <taxon>Spermatophyta</taxon>
        <taxon>Magnoliopsida</taxon>
        <taxon>eudicotyledons</taxon>
        <taxon>Gunneridae</taxon>
        <taxon>Pentapetalae</taxon>
        <taxon>rosids</taxon>
        <taxon>malvids</taxon>
        <taxon>Brassicales</taxon>
        <taxon>Brassicaceae</taxon>
        <taxon>Arabideae</taxon>
        <taxon>Arabis</taxon>
    </lineage>
</organism>
<dbReference type="EMBL" id="CM002874">
    <property type="protein sequence ID" value="KFK32194.1"/>
    <property type="molecule type" value="Genomic_DNA"/>
</dbReference>
<feature type="coiled-coil region" evidence="1">
    <location>
        <begin position="3"/>
        <end position="55"/>
    </location>
</feature>
<keyword evidence="1" id="KW-0175">Coiled coil</keyword>
<dbReference type="Proteomes" id="UP000029120">
    <property type="component" value="Chromosome 6"/>
</dbReference>
<dbReference type="Gramene" id="KFK32194">
    <property type="protein sequence ID" value="KFK32194"/>
    <property type="gene ID" value="AALP_AA6G209700"/>
</dbReference>
<name>A0A087GQP2_ARAAL</name>
<reference evidence="3" key="1">
    <citation type="journal article" date="2015" name="Nat. Plants">
        <title>Genome expansion of Arabis alpina linked with retrotransposition and reduced symmetric DNA methylation.</title>
        <authorList>
            <person name="Willing E.M."/>
            <person name="Rawat V."/>
            <person name="Mandakova T."/>
            <person name="Maumus F."/>
            <person name="James G.V."/>
            <person name="Nordstroem K.J."/>
            <person name="Becker C."/>
            <person name="Warthmann N."/>
            <person name="Chica C."/>
            <person name="Szarzynska B."/>
            <person name="Zytnicki M."/>
            <person name="Albani M.C."/>
            <person name="Kiefer C."/>
            <person name="Bergonzi S."/>
            <person name="Castaings L."/>
            <person name="Mateos J.L."/>
            <person name="Berns M.C."/>
            <person name="Bujdoso N."/>
            <person name="Piofczyk T."/>
            <person name="de Lorenzo L."/>
            <person name="Barrero-Sicilia C."/>
            <person name="Mateos I."/>
            <person name="Piednoel M."/>
            <person name="Hagmann J."/>
            <person name="Chen-Min-Tao R."/>
            <person name="Iglesias-Fernandez R."/>
            <person name="Schuster S.C."/>
            <person name="Alonso-Blanco C."/>
            <person name="Roudier F."/>
            <person name="Carbonero P."/>
            <person name="Paz-Ares J."/>
            <person name="Davis S.J."/>
            <person name="Pecinka A."/>
            <person name="Quesneville H."/>
            <person name="Colot V."/>
            <person name="Lysak M.A."/>
            <person name="Weigel D."/>
            <person name="Coupland G."/>
            <person name="Schneeberger K."/>
        </authorList>
    </citation>
    <scope>NUCLEOTIDE SEQUENCE [LARGE SCALE GENOMIC DNA]</scope>
    <source>
        <strain evidence="3">cv. Pajares</strain>
    </source>
</reference>
<dbReference type="OrthoDB" id="1113811at2759"/>
<gene>
    <name evidence="2" type="ordered locus">AALP_Aa6g209700</name>
</gene>
<dbReference type="NCBIfam" id="TIGR01572">
    <property type="entry name" value="A_thl_para_3677"/>
    <property type="match status" value="1"/>
</dbReference>
<dbReference type="AlphaFoldDB" id="A0A087GQP2"/>
<proteinExistence type="predicted"/>
<dbReference type="OMA" id="KENDWIH"/>
<sequence>MSKRRVEKKMKKIEKKMKRKKQALAECEFKVKIKEQEAKREMEKQTRRYHNALHAAYWARVWKSDGFDGEGLENSPPFMWRVMRPFKCETPNDCPLIVDLYARIGLHRYNMLQGSNLQLHHIEKYNMEGYSLSSASYYITLIAEDPATHSFIPFQTSSHENRKHELRVGFYIARPQDTGTKGTLWHDRTAPQFYNIRLPKWQSDIDIKHFYLMEESELKENDWIHLYLELGFVTTNRQITSPKLSDLKIVEVMVDTEENVQLPNERLKGFKDATFYIKYDQVLGEGKVCKRRAIIRRIVDLRTERMFLAGHYCLESETDSEHNIKALQHITNTEDGPVKEAQTKSSSVQQQMDFSPIKPVLQHQRSIEDRTAHQIQLNNRFDTVTCS</sequence>
<accession>A0A087GQP2</accession>
<dbReference type="Pfam" id="PF04776">
    <property type="entry name" value="protein_MS5"/>
    <property type="match status" value="1"/>
</dbReference>
<evidence type="ECO:0000313" key="3">
    <source>
        <dbReference type="Proteomes" id="UP000029120"/>
    </source>
</evidence>
<evidence type="ECO:0000256" key="1">
    <source>
        <dbReference type="SAM" id="Coils"/>
    </source>
</evidence>
<dbReference type="PANTHER" id="PTHR31260">
    <property type="entry name" value="CYSTATIN/MONELLIN SUPERFAMILY PROTEIN"/>
    <property type="match status" value="1"/>
</dbReference>
<dbReference type="PANTHER" id="PTHR31260:SF50">
    <property type="entry name" value="MS5 PROTEIN"/>
    <property type="match status" value="1"/>
</dbReference>
<protein>
    <submittedName>
        <fullName evidence="2">Uncharacterized protein</fullName>
    </submittedName>
</protein>
<keyword evidence="3" id="KW-1185">Reference proteome</keyword>
<dbReference type="InterPro" id="IPR006462">
    <property type="entry name" value="MS5"/>
</dbReference>